<dbReference type="InterPro" id="IPR052552">
    <property type="entry name" value="YeaO-like"/>
</dbReference>
<protein>
    <submittedName>
        <fullName evidence="1">DUF488 domain-containing protein</fullName>
    </submittedName>
</protein>
<dbReference type="OrthoDB" id="9790745at2"/>
<dbReference type="RefSeq" id="WP_111507218.1">
    <property type="nucleotide sequence ID" value="NZ_QKYN01000179.1"/>
</dbReference>
<dbReference type="PANTHER" id="PTHR36849:SF1">
    <property type="entry name" value="CYTOPLASMIC PROTEIN"/>
    <property type="match status" value="1"/>
</dbReference>
<dbReference type="EMBL" id="QKYN01000179">
    <property type="protein sequence ID" value="RAG81095.1"/>
    <property type="molecule type" value="Genomic_DNA"/>
</dbReference>
<dbReference type="PANTHER" id="PTHR36849">
    <property type="entry name" value="CYTOPLASMIC PROTEIN-RELATED"/>
    <property type="match status" value="1"/>
</dbReference>
<evidence type="ECO:0000313" key="1">
    <source>
        <dbReference type="EMBL" id="RAG81095.1"/>
    </source>
</evidence>
<dbReference type="Proteomes" id="UP000248889">
    <property type="component" value="Unassembled WGS sequence"/>
</dbReference>
<name>A0A2X0JVZ3_9ACTN</name>
<reference evidence="1 2" key="1">
    <citation type="submission" date="2018-06" db="EMBL/GenBank/DDBJ databases">
        <title>Streptacidiphilus pinicola sp. nov., isolated from pine grove soil.</title>
        <authorList>
            <person name="Roh S.G."/>
            <person name="Park S."/>
            <person name="Kim M.-K."/>
            <person name="Yun B.-R."/>
            <person name="Park J."/>
            <person name="Kim M.J."/>
            <person name="Kim Y.S."/>
            <person name="Kim S.B."/>
        </authorList>
    </citation>
    <scope>NUCLEOTIDE SEQUENCE [LARGE SCALE GENOMIC DNA]</scope>
    <source>
        <strain evidence="1 2">MMS16-CNU450</strain>
    </source>
</reference>
<organism evidence="1 2">
    <name type="scientific">Streptacidiphilus pinicola</name>
    <dbReference type="NCBI Taxonomy" id="2219663"/>
    <lineage>
        <taxon>Bacteria</taxon>
        <taxon>Bacillati</taxon>
        <taxon>Actinomycetota</taxon>
        <taxon>Actinomycetes</taxon>
        <taxon>Kitasatosporales</taxon>
        <taxon>Streptomycetaceae</taxon>
        <taxon>Streptacidiphilus</taxon>
    </lineage>
</organism>
<accession>A0A2X0JVZ3</accession>
<dbReference type="AlphaFoldDB" id="A0A2X0JVZ3"/>
<proteinExistence type="predicted"/>
<comment type="caution">
    <text evidence="1">The sequence shown here is derived from an EMBL/GenBank/DDBJ whole genome shotgun (WGS) entry which is preliminary data.</text>
</comment>
<evidence type="ECO:0000313" key="2">
    <source>
        <dbReference type="Proteomes" id="UP000248889"/>
    </source>
</evidence>
<dbReference type="Pfam" id="PF22752">
    <property type="entry name" value="DUF488-N3i"/>
    <property type="match status" value="1"/>
</dbReference>
<keyword evidence="2" id="KW-1185">Reference proteome</keyword>
<sequence>MSPAARPNPCVRRVYDAPEPDDGARILVDRLWPRGVSKEAAELDDWDKAVTPSTELRRWYHATDEGEAAFAEFRTRYLAELDAPEPAAALKSLRARVKAGPVTLLTAAKDPAHSHVAVLLERLR</sequence>
<gene>
    <name evidence="1" type="ORF">DN069_34650</name>
</gene>